<feature type="compositionally biased region" description="Basic residues" evidence="1">
    <location>
        <begin position="107"/>
        <end position="143"/>
    </location>
</feature>
<evidence type="ECO:0000256" key="1">
    <source>
        <dbReference type="SAM" id="MobiDB-lite"/>
    </source>
</evidence>
<proteinExistence type="predicted"/>
<dbReference type="EMBL" id="MN740851">
    <property type="protein sequence ID" value="QHU15160.1"/>
    <property type="molecule type" value="Genomic_DNA"/>
</dbReference>
<feature type="compositionally biased region" description="Acidic residues" evidence="1">
    <location>
        <begin position="8"/>
        <end position="17"/>
    </location>
</feature>
<name>A0A6C0KEQ0_9ZZZZ</name>
<feature type="region of interest" description="Disordered" evidence="1">
    <location>
        <begin position="1"/>
        <end position="22"/>
    </location>
</feature>
<feature type="region of interest" description="Disordered" evidence="1">
    <location>
        <begin position="99"/>
        <end position="143"/>
    </location>
</feature>
<protein>
    <submittedName>
        <fullName evidence="2">Uncharacterized protein</fullName>
    </submittedName>
</protein>
<reference evidence="2" key="1">
    <citation type="journal article" date="2020" name="Nature">
        <title>Giant virus diversity and host interactions through global metagenomics.</title>
        <authorList>
            <person name="Schulz F."/>
            <person name="Roux S."/>
            <person name="Paez-Espino D."/>
            <person name="Jungbluth S."/>
            <person name="Walsh D.A."/>
            <person name="Denef V.J."/>
            <person name="McMahon K.D."/>
            <person name="Konstantinidis K.T."/>
            <person name="Eloe-Fadrosh E.A."/>
            <person name="Kyrpides N.C."/>
            <person name="Woyke T."/>
        </authorList>
    </citation>
    <scope>NUCLEOTIDE SEQUENCE</scope>
    <source>
        <strain evidence="2">GVMAG-S-1102244-55</strain>
    </source>
</reference>
<accession>A0A6C0KEQ0</accession>
<evidence type="ECO:0000313" key="2">
    <source>
        <dbReference type="EMBL" id="QHU15160.1"/>
    </source>
</evidence>
<sequence>MSEKEQEQEIEELDSFDFEGPGFNDEVREFTFPPTILEIIRSSGKFTQDQIQYLNYLVENHTESREALRDMTMVYFQAIDADSSNISQEQEKLTNNIKKTFFLEKKGGRKKRKRRKTRRKSKKRKRKTKRRRKKRKTKKRRRR</sequence>
<dbReference type="AlphaFoldDB" id="A0A6C0KEQ0"/>
<organism evidence="2">
    <name type="scientific">viral metagenome</name>
    <dbReference type="NCBI Taxonomy" id="1070528"/>
    <lineage>
        <taxon>unclassified sequences</taxon>
        <taxon>metagenomes</taxon>
        <taxon>organismal metagenomes</taxon>
    </lineage>
</organism>